<feature type="domain" description="Metallo-beta-lactamase" evidence="12">
    <location>
        <begin position="593"/>
        <end position="793"/>
    </location>
</feature>
<dbReference type="AlphaFoldDB" id="A0A2N1J8F4"/>
<evidence type="ECO:0000256" key="1">
    <source>
        <dbReference type="ARBA" id="ARBA00000402"/>
    </source>
</evidence>
<proteinExistence type="inferred from homology"/>
<keyword evidence="16" id="KW-1185">Reference proteome</keyword>
<evidence type="ECO:0000256" key="3">
    <source>
        <dbReference type="ARBA" id="ARBA00007823"/>
    </source>
</evidence>
<evidence type="ECO:0000256" key="7">
    <source>
        <dbReference type="ARBA" id="ARBA00022723"/>
    </source>
</evidence>
<dbReference type="Proteomes" id="UP000232875">
    <property type="component" value="Unassembled WGS sequence"/>
</dbReference>
<comment type="cofactor">
    <cofactor evidence="2">
        <name>Zn(2+)</name>
        <dbReference type="ChEBI" id="CHEBI:29105"/>
    </cofactor>
</comment>
<feature type="region of interest" description="Disordered" evidence="11">
    <location>
        <begin position="154"/>
        <end position="173"/>
    </location>
</feature>
<organism evidence="15 16">
    <name type="scientific">Malassezia vespertilionis</name>
    <dbReference type="NCBI Taxonomy" id="2020962"/>
    <lineage>
        <taxon>Eukaryota</taxon>
        <taxon>Fungi</taxon>
        <taxon>Dikarya</taxon>
        <taxon>Basidiomycota</taxon>
        <taxon>Ustilaginomycotina</taxon>
        <taxon>Malasseziomycetes</taxon>
        <taxon>Malasseziales</taxon>
        <taxon>Malasseziaceae</taxon>
        <taxon>Malassezia</taxon>
    </lineage>
</organism>
<evidence type="ECO:0000256" key="2">
    <source>
        <dbReference type="ARBA" id="ARBA00001947"/>
    </source>
</evidence>
<evidence type="ECO:0000256" key="9">
    <source>
        <dbReference type="ARBA" id="ARBA00022801"/>
    </source>
</evidence>
<dbReference type="GO" id="GO:0046872">
    <property type="term" value="F:metal ion binding"/>
    <property type="evidence" value="ECO:0007669"/>
    <property type="project" value="UniProtKB-KW"/>
</dbReference>
<dbReference type="CDD" id="cd07718">
    <property type="entry name" value="RNaseZ_ELAC1_ELAC2-C-term-like_MBL-fold"/>
    <property type="match status" value="1"/>
</dbReference>
<dbReference type="PANTHER" id="PTHR12553">
    <property type="entry name" value="ZINC PHOSPHODIESTERASE ELAC PROTEIN 2"/>
    <property type="match status" value="1"/>
</dbReference>
<dbReference type="InterPro" id="IPR036866">
    <property type="entry name" value="RibonucZ/Hydroxyglut_hydro"/>
</dbReference>
<dbReference type="InterPro" id="IPR027794">
    <property type="entry name" value="tRNase_Z_dom"/>
</dbReference>
<evidence type="ECO:0000256" key="8">
    <source>
        <dbReference type="ARBA" id="ARBA00022759"/>
    </source>
</evidence>
<reference evidence="15 16" key="1">
    <citation type="submission" date="2017-10" db="EMBL/GenBank/DDBJ databases">
        <title>A novel species of cold-tolerant Malassezia isolated from bats.</title>
        <authorList>
            <person name="Lorch J.M."/>
            <person name="Palmer J.M."/>
            <person name="Vanderwolf K.J."/>
            <person name="Schmidt K.Z."/>
            <person name="Verant M.L."/>
            <person name="Weller T.J."/>
            <person name="Blehert D.S."/>
        </authorList>
    </citation>
    <scope>NUCLEOTIDE SEQUENCE [LARGE SCALE GENOMIC DNA]</scope>
    <source>
        <strain evidence="15 16">NWHC:44797-103</strain>
    </source>
</reference>
<feature type="domain" description="Ribonucleases P/MRP subunit Pop8-like" evidence="14">
    <location>
        <begin position="870"/>
        <end position="945"/>
    </location>
</feature>
<evidence type="ECO:0000259" key="13">
    <source>
        <dbReference type="Pfam" id="PF13691"/>
    </source>
</evidence>
<evidence type="ECO:0000256" key="4">
    <source>
        <dbReference type="ARBA" id="ARBA00012477"/>
    </source>
</evidence>
<keyword evidence="10" id="KW-0862">Zinc</keyword>
<dbReference type="Pfam" id="PF20976">
    <property type="entry name" value="Pop8"/>
    <property type="match status" value="1"/>
</dbReference>
<evidence type="ECO:0000313" key="16">
    <source>
        <dbReference type="Proteomes" id="UP000232875"/>
    </source>
</evidence>
<sequence length="993" mass="108791">MSTISLRILAPPTSDTPEAPTLVVQCNATKYMFNAGEGTTRISAQRRASNSRVEHIFLSRIASETMGGVPGLLMTLADGGRSEITLHGPPNLRYTLAATRFYAKREQMRVHTQEIPLHAQETSVYSDQYLDVVGIPLLLPAVRTDVEIAAKQHTQAPGAYHEQDAPWRDPRWSPSTLCGADADNWYKTVIADAWGTKYGDKDVRTPSRVVNALPGPPLLPMQKNQAPVVAYICAARTQRGKFDAARAAAMGIPPGPSFSQLSAGQSVTIQRPVAWDSMDPAARKQWLHARSSKRAQKKNGEHDSTPTYAVEEVTVASAEVVGAARAGPVFFYMYLPTPAHVDALLQPDAQDAFAPYTLARNAHLEPSQQRTPHIILHAAPHAVLQDARYQAWMASFGPACYHLIANREQCADELTYTSSAMSLLRLSRLNADMFVVPGYTLKSSQPVGALERTTALVPDQVVPLQPRMPPTQLNDAAPVFNKPVREMEKQLVEEMDADVRAAYDVYCAAARDAQNVPQRGGAQSAADSLLFTTLGTGSSAPSKYRNVLSTLVRIPEQGYMVLDAGEGTYFQLARSAGPGTKGWGDGQGIETILRNLDMIFVSHIHGDHHMGVARLLLERKRLEMRPEKPLYVFANNYTRFCLQEYDRVEALGLGEEHGVILVDNEWIDYQHGVDPENGSERRKPNTHAAKHVGAAKAQMHLRSIRTAPVVHRTGHCYGLVVEHEAGWKLVFSGDTMPSDALVAAGRDATVLIHEATMQNDELELAEQKGHSTIGQAMHVAQRMRAQHLLLTHFSQRYPKFARMGAEGGKVPAAIAFDLMRITPPQIRQFQSYLAALESLFATEEGQEEDVLDAKARATTQRKNISHFEHRYVTLAFIGIDKRKPVHAPSELALREGITIALQETHGIVGGAFSVDILYVGSNGARVEGIVRVPSMHADALLSALSAAGPTALHTLTGGQAGVRMSVKGITHALPHAVHDSREWTKEMLAQHQQ</sequence>
<dbReference type="OrthoDB" id="527344at2759"/>
<evidence type="ECO:0000256" key="5">
    <source>
        <dbReference type="ARBA" id="ARBA00022694"/>
    </source>
</evidence>
<dbReference type="GO" id="GO:1990180">
    <property type="term" value="P:mitochondrial tRNA 3'-end processing"/>
    <property type="evidence" value="ECO:0007669"/>
    <property type="project" value="TreeGrafter"/>
</dbReference>
<dbReference type="PANTHER" id="PTHR12553:SF49">
    <property type="entry name" value="ZINC PHOSPHODIESTERASE ELAC PROTEIN 2"/>
    <property type="match status" value="1"/>
</dbReference>
<keyword evidence="6" id="KW-0540">Nuclease</keyword>
<dbReference type="SUPFAM" id="SSF56281">
    <property type="entry name" value="Metallo-hydrolase/oxidoreductase"/>
    <property type="match status" value="2"/>
</dbReference>
<feature type="domain" description="tRNase Z endonuclease" evidence="13">
    <location>
        <begin position="8"/>
        <end position="68"/>
    </location>
</feature>
<dbReference type="STRING" id="2020962.A0A2N1J8F4"/>
<gene>
    <name evidence="15" type="ORF">MVES_003154</name>
</gene>
<dbReference type="Pfam" id="PF12706">
    <property type="entry name" value="Lactamase_B_2"/>
    <property type="match status" value="1"/>
</dbReference>
<dbReference type="GO" id="GO:0042781">
    <property type="term" value="F:3'-tRNA processing endoribonuclease activity"/>
    <property type="evidence" value="ECO:0007669"/>
    <property type="project" value="UniProtKB-EC"/>
</dbReference>
<evidence type="ECO:0000313" key="15">
    <source>
        <dbReference type="EMBL" id="PKI82752.1"/>
    </source>
</evidence>
<dbReference type="InterPro" id="IPR001279">
    <property type="entry name" value="Metallo-B-lactamas"/>
</dbReference>
<evidence type="ECO:0000256" key="6">
    <source>
        <dbReference type="ARBA" id="ARBA00022722"/>
    </source>
</evidence>
<dbReference type="GO" id="GO:0005739">
    <property type="term" value="C:mitochondrion"/>
    <property type="evidence" value="ECO:0007669"/>
    <property type="project" value="TreeGrafter"/>
</dbReference>
<feature type="region of interest" description="Disordered" evidence="11">
    <location>
        <begin position="287"/>
        <end position="306"/>
    </location>
</feature>
<dbReference type="Gene3D" id="3.60.15.10">
    <property type="entry name" value="Ribonuclease Z/Hydroxyacylglutathione hydrolase-like"/>
    <property type="match status" value="2"/>
</dbReference>
<keyword evidence="8" id="KW-0255">Endonuclease</keyword>
<accession>A0A2N1J8F4</accession>
<dbReference type="EC" id="3.1.26.11" evidence="4"/>
<evidence type="ECO:0000256" key="10">
    <source>
        <dbReference type="ARBA" id="ARBA00022833"/>
    </source>
</evidence>
<comment type="catalytic activity">
    <reaction evidence="1">
        <text>Endonucleolytic cleavage of RNA, removing extra 3' nucleotides from tRNA precursor, generating 3' termini of tRNAs. A 3'-hydroxy group is left at the tRNA terminus and a 5'-phosphoryl group is left at the trailer molecule.</text>
        <dbReference type="EC" id="3.1.26.11"/>
    </reaction>
</comment>
<dbReference type="Pfam" id="PF13691">
    <property type="entry name" value="Lactamase_B_4"/>
    <property type="match status" value="1"/>
</dbReference>
<dbReference type="InterPro" id="IPR049128">
    <property type="entry name" value="Pop8-like_dom"/>
</dbReference>
<keyword evidence="9" id="KW-0378">Hydrolase</keyword>
<evidence type="ECO:0000259" key="14">
    <source>
        <dbReference type="Pfam" id="PF20976"/>
    </source>
</evidence>
<feature type="compositionally biased region" description="Basic residues" evidence="11">
    <location>
        <begin position="287"/>
        <end position="297"/>
    </location>
</feature>
<evidence type="ECO:0000256" key="11">
    <source>
        <dbReference type="SAM" id="MobiDB-lite"/>
    </source>
</evidence>
<protein>
    <recommendedName>
        <fullName evidence="4">ribonuclease Z</fullName>
        <ecNumber evidence="4">3.1.26.11</ecNumber>
    </recommendedName>
</protein>
<name>A0A2N1J8F4_9BASI</name>
<feature type="compositionally biased region" description="Basic and acidic residues" evidence="11">
    <location>
        <begin position="161"/>
        <end position="171"/>
    </location>
</feature>
<keyword evidence="5" id="KW-0819">tRNA processing</keyword>
<evidence type="ECO:0000259" key="12">
    <source>
        <dbReference type="Pfam" id="PF12706"/>
    </source>
</evidence>
<dbReference type="EMBL" id="KZ454993">
    <property type="protein sequence ID" value="PKI82752.1"/>
    <property type="molecule type" value="Genomic_DNA"/>
</dbReference>
<dbReference type="InterPro" id="IPR047151">
    <property type="entry name" value="RNZ2-like"/>
</dbReference>
<keyword evidence="7" id="KW-0479">Metal-binding</keyword>
<comment type="similarity">
    <text evidence="3">Belongs to the RNase Z family.</text>
</comment>